<feature type="non-terminal residue" evidence="2">
    <location>
        <position position="1"/>
    </location>
</feature>
<feature type="non-terminal residue" evidence="2">
    <location>
        <position position="78"/>
    </location>
</feature>
<feature type="region of interest" description="Disordered" evidence="1">
    <location>
        <begin position="1"/>
        <end position="24"/>
    </location>
</feature>
<dbReference type="GeneID" id="13396253"/>
<evidence type="ECO:0000313" key="2">
    <source>
        <dbReference type="EMBL" id="EGP83539.1"/>
    </source>
</evidence>
<proteinExistence type="predicted"/>
<organism evidence="2 3">
    <name type="scientific">Zymoseptoria tritici (strain CBS 115943 / IPO323)</name>
    <name type="common">Speckled leaf blotch fungus</name>
    <name type="synonym">Septoria tritici</name>
    <dbReference type="NCBI Taxonomy" id="336722"/>
    <lineage>
        <taxon>Eukaryota</taxon>
        <taxon>Fungi</taxon>
        <taxon>Dikarya</taxon>
        <taxon>Ascomycota</taxon>
        <taxon>Pezizomycotina</taxon>
        <taxon>Dothideomycetes</taxon>
        <taxon>Dothideomycetidae</taxon>
        <taxon>Mycosphaerellales</taxon>
        <taxon>Mycosphaerellaceae</taxon>
        <taxon>Zymoseptoria</taxon>
    </lineage>
</organism>
<dbReference type="AlphaFoldDB" id="F9XNC4"/>
<accession>F9XNC4</accession>
<name>F9XNC4_ZYMTI</name>
<dbReference type="InParanoid" id="F9XNC4"/>
<dbReference type="HOGENOM" id="CLU_2489573_0_0_1"/>
<dbReference type="Proteomes" id="UP000008062">
    <property type="component" value="Chromosome 11"/>
</dbReference>
<evidence type="ECO:0000256" key="1">
    <source>
        <dbReference type="SAM" id="MobiDB-lite"/>
    </source>
</evidence>
<gene>
    <name evidence="2" type="ORF">MYCGRDRAFT_82650</name>
</gene>
<sequence length="78" mass="9310">KKKKKKRQSTLSYTRTSSKSEPKHFKELEQSVESTTLRLTCVQRHIKDKRRQRVGQLLCFAFEFCIRICSVCVYAKRK</sequence>
<keyword evidence="3" id="KW-1185">Reference proteome</keyword>
<evidence type="ECO:0000313" key="3">
    <source>
        <dbReference type="Proteomes" id="UP000008062"/>
    </source>
</evidence>
<dbReference type="KEGG" id="ztr:MYCGRDRAFT_82650"/>
<dbReference type="RefSeq" id="XP_003848563.1">
    <property type="nucleotide sequence ID" value="XM_003848515.1"/>
</dbReference>
<protein>
    <submittedName>
        <fullName evidence="2">Uncharacterized protein</fullName>
    </submittedName>
</protein>
<dbReference type="EMBL" id="CM001206">
    <property type="protein sequence ID" value="EGP83539.1"/>
    <property type="molecule type" value="Genomic_DNA"/>
</dbReference>
<reference evidence="2 3" key="1">
    <citation type="journal article" date="2011" name="PLoS Genet.">
        <title>Finished genome of the fungal wheat pathogen Mycosphaerella graminicola reveals dispensome structure, chromosome plasticity, and stealth pathogenesis.</title>
        <authorList>
            <person name="Goodwin S.B."/>
            <person name="Ben M'barek S."/>
            <person name="Dhillon B."/>
            <person name="Wittenberg A.H.J."/>
            <person name="Crane C.F."/>
            <person name="Hane J.K."/>
            <person name="Foster A.J."/>
            <person name="Van der Lee T.A.J."/>
            <person name="Grimwood J."/>
            <person name="Aerts A."/>
            <person name="Antoniw J."/>
            <person name="Bailey A."/>
            <person name="Bluhm B."/>
            <person name="Bowler J."/>
            <person name="Bristow J."/>
            <person name="van der Burgt A."/>
            <person name="Canto-Canche B."/>
            <person name="Churchill A.C.L."/>
            <person name="Conde-Ferraez L."/>
            <person name="Cools H.J."/>
            <person name="Coutinho P.M."/>
            <person name="Csukai M."/>
            <person name="Dehal P."/>
            <person name="De Wit P."/>
            <person name="Donzelli B."/>
            <person name="van de Geest H.C."/>
            <person name="van Ham R.C.H.J."/>
            <person name="Hammond-Kosack K.E."/>
            <person name="Henrissat B."/>
            <person name="Kilian A."/>
            <person name="Kobayashi A.K."/>
            <person name="Koopmann E."/>
            <person name="Kourmpetis Y."/>
            <person name="Kuzniar A."/>
            <person name="Lindquist E."/>
            <person name="Lombard V."/>
            <person name="Maliepaard C."/>
            <person name="Martins N."/>
            <person name="Mehrabi R."/>
            <person name="Nap J.P.H."/>
            <person name="Ponomarenko A."/>
            <person name="Rudd J.J."/>
            <person name="Salamov A."/>
            <person name="Schmutz J."/>
            <person name="Schouten H.J."/>
            <person name="Shapiro H."/>
            <person name="Stergiopoulos I."/>
            <person name="Torriani S.F.F."/>
            <person name="Tu H."/>
            <person name="de Vries R.P."/>
            <person name="Waalwijk C."/>
            <person name="Ware S.B."/>
            <person name="Wiebenga A."/>
            <person name="Zwiers L.-H."/>
            <person name="Oliver R.P."/>
            <person name="Grigoriev I.V."/>
            <person name="Kema G.H.J."/>
        </authorList>
    </citation>
    <scope>NUCLEOTIDE SEQUENCE [LARGE SCALE GENOMIC DNA]</scope>
    <source>
        <strain evidence="3">CBS 115943 / IPO323</strain>
    </source>
</reference>